<evidence type="ECO:0000259" key="7">
    <source>
        <dbReference type="SMART" id="SM01332"/>
    </source>
</evidence>
<dbReference type="InterPro" id="IPR013763">
    <property type="entry name" value="Cyclin-like_dom"/>
</dbReference>
<dbReference type="SUPFAM" id="SSF47954">
    <property type="entry name" value="Cyclin-like"/>
    <property type="match status" value="2"/>
</dbReference>
<evidence type="ECO:0000256" key="3">
    <source>
        <dbReference type="ARBA" id="ARBA00023306"/>
    </source>
</evidence>
<dbReference type="GO" id="GO:0051301">
    <property type="term" value="P:cell division"/>
    <property type="evidence" value="ECO:0007669"/>
    <property type="project" value="UniProtKB-KW"/>
</dbReference>
<keyword evidence="3" id="KW-0131">Cell cycle</keyword>
<dbReference type="PROSITE" id="PS00292">
    <property type="entry name" value="CYCLINS"/>
    <property type="match status" value="1"/>
</dbReference>
<sequence>MGSENMASAMNLTHGRNKSVSNLKTMPSNGALKAGPKRSALLDVSNVNVPHGDTSAAGLKDGKDAGAFKVPAQHAVGLNVVKPLATQGFKPQPLGDGRTSTVVRNVGAKKTIIYKDTESAIQQPTAQYPENCSLVQEPLTLEDDTEAVYEDAVEELMADTEAQYSSSTASVGTISDKNSVAVSTTQRVAPIAAEDVDENYSDCYSELDEESFGEDDTDWTKITHTQRSGDYVTYTQTGQLYGHVPIPEANDHTRRELLAAQALVEAAETAEEIEEELADIGMVREYADDIFAYMIERENELKPDAFYMDTQTELRWSMRSVLIDWVVQVHARFHLYPETLHLTVNLIDRFLSKKAVSLGKLQLVGATALLIASKYEEVNVPSVREIVYMVDEGYQAEEILKAEKYMSNLLDWQLGYPSPLNFLRRTSKADEYEEKIRTVAKYLIEVAMMDERFVACGSSLVAAGAHCMARYLLRAGHWTPAHVYYSGYTYEQLMIFMINLGSCLWNPKKHHPAVYDKYKESRFEPAIMVEKCQKGFVLPPPAYPVMAIRH</sequence>
<feature type="domain" description="Cyclin-like" evidence="6">
    <location>
        <begin position="324"/>
        <end position="408"/>
    </location>
</feature>
<keyword evidence="2 4" id="KW-0195">Cyclin</keyword>
<feature type="domain" description="Cyclin C-terminal" evidence="7">
    <location>
        <begin position="417"/>
        <end position="527"/>
    </location>
</feature>
<dbReference type="EMBL" id="JAKWBI020000011">
    <property type="protein sequence ID" value="KAJ2906597.1"/>
    <property type="molecule type" value="Genomic_DNA"/>
</dbReference>
<evidence type="ECO:0000256" key="5">
    <source>
        <dbReference type="SAM" id="MobiDB-lite"/>
    </source>
</evidence>
<gene>
    <name evidence="8" type="ORF">MKZ38_000852</name>
</gene>
<dbReference type="InterPro" id="IPR039361">
    <property type="entry name" value="Cyclin"/>
</dbReference>
<organism evidence="8 9">
    <name type="scientific">Zalerion maritima</name>
    <dbReference type="NCBI Taxonomy" id="339359"/>
    <lineage>
        <taxon>Eukaryota</taxon>
        <taxon>Fungi</taxon>
        <taxon>Dikarya</taxon>
        <taxon>Ascomycota</taxon>
        <taxon>Pezizomycotina</taxon>
        <taxon>Sordariomycetes</taxon>
        <taxon>Lulworthiomycetidae</taxon>
        <taxon>Lulworthiales</taxon>
        <taxon>Lulworthiaceae</taxon>
        <taxon>Zalerion</taxon>
    </lineage>
</organism>
<dbReference type="Pfam" id="PF00134">
    <property type="entry name" value="Cyclin_N"/>
    <property type="match status" value="1"/>
</dbReference>
<evidence type="ECO:0000256" key="2">
    <source>
        <dbReference type="ARBA" id="ARBA00023127"/>
    </source>
</evidence>
<keyword evidence="1" id="KW-0132">Cell division</keyword>
<feature type="compositionally biased region" description="Polar residues" evidence="5">
    <location>
        <begin position="18"/>
        <end position="28"/>
    </location>
</feature>
<dbReference type="InterPro" id="IPR036915">
    <property type="entry name" value="Cyclin-like_sf"/>
</dbReference>
<feature type="domain" description="Cyclin-like" evidence="6">
    <location>
        <begin position="421"/>
        <end position="502"/>
    </location>
</feature>
<keyword evidence="9" id="KW-1185">Reference proteome</keyword>
<evidence type="ECO:0000256" key="1">
    <source>
        <dbReference type="ARBA" id="ARBA00022618"/>
    </source>
</evidence>
<accession>A0AAD5RY08</accession>
<reference evidence="8" key="1">
    <citation type="submission" date="2022-07" db="EMBL/GenBank/DDBJ databases">
        <title>Draft genome sequence of Zalerion maritima ATCC 34329, a (micro)plastics degrading marine fungus.</title>
        <authorList>
            <person name="Paco A."/>
            <person name="Goncalves M.F.M."/>
            <person name="Rocha-Santos T.A.P."/>
            <person name="Alves A."/>
        </authorList>
    </citation>
    <scope>NUCLEOTIDE SEQUENCE</scope>
    <source>
        <strain evidence="8">ATCC 34329</strain>
    </source>
</reference>
<protein>
    <submittedName>
        <fullName evidence="8">G2/mitotic-specific cyclin</fullName>
    </submittedName>
</protein>
<dbReference type="Proteomes" id="UP001201980">
    <property type="component" value="Unassembled WGS sequence"/>
</dbReference>
<dbReference type="FunFam" id="1.10.472.10:FF:000001">
    <property type="entry name" value="G2/mitotic-specific cyclin"/>
    <property type="match status" value="1"/>
</dbReference>
<proteinExistence type="inferred from homology"/>
<comment type="similarity">
    <text evidence="4">Belongs to the cyclin family.</text>
</comment>
<comment type="caution">
    <text evidence="8">The sequence shown here is derived from an EMBL/GenBank/DDBJ whole genome shotgun (WGS) entry which is preliminary data.</text>
</comment>
<name>A0AAD5RY08_9PEZI</name>
<evidence type="ECO:0000313" key="8">
    <source>
        <dbReference type="EMBL" id="KAJ2906597.1"/>
    </source>
</evidence>
<feature type="region of interest" description="Disordered" evidence="5">
    <location>
        <begin position="14"/>
        <end position="35"/>
    </location>
</feature>
<evidence type="ECO:0000313" key="9">
    <source>
        <dbReference type="Proteomes" id="UP001201980"/>
    </source>
</evidence>
<evidence type="ECO:0000256" key="4">
    <source>
        <dbReference type="RuleBase" id="RU000383"/>
    </source>
</evidence>
<dbReference type="SMART" id="SM00385">
    <property type="entry name" value="CYCLIN"/>
    <property type="match status" value="2"/>
</dbReference>
<dbReference type="InterPro" id="IPR048258">
    <property type="entry name" value="Cyclins_cyclin-box"/>
</dbReference>
<dbReference type="GO" id="GO:0016538">
    <property type="term" value="F:cyclin-dependent protein serine/threonine kinase regulator activity"/>
    <property type="evidence" value="ECO:0007669"/>
    <property type="project" value="InterPro"/>
</dbReference>
<dbReference type="InterPro" id="IPR004367">
    <property type="entry name" value="Cyclin_C-dom"/>
</dbReference>
<dbReference type="AlphaFoldDB" id="A0AAD5RY08"/>
<dbReference type="PANTHER" id="PTHR10177">
    <property type="entry name" value="CYCLINS"/>
    <property type="match status" value="1"/>
</dbReference>
<dbReference type="GO" id="GO:0044772">
    <property type="term" value="P:mitotic cell cycle phase transition"/>
    <property type="evidence" value="ECO:0007669"/>
    <property type="project" value="InterPro"/>
</dbReference>
<dbReference type="InterPro" id="IPR006671">
    <property type="entry name" value="Cyclin_N"/>
</dbReference>
<dbReference type="Pfam" id="PF02984">
    <property type="entry name" value="Cyclin_C"/>
    <property type="match status" value="1"/>
</dbReference>
<dbReference type="SMART" id="SM01332">
    <property type="entry name" value="Cyclin_C"/>
    <property type="match status" value="1"/>
</dbReference>
<dbReference type="Gene3D" id="1.10.472.10">
    <property type="entry name" value="Cyclin-like"/>
    <property type="match status" value="2"/>
</dbReference>
<evidence type="ECO:0000259" key="6">
    <source>
        <dbReference type="SMART" id="SM00385"/>
    </source>
</evidence>